<dbReference type="STRING" id="226910.UCMB321_5573"/>
<proteinExistence type="predicted"/>
<name>A0A0C2E4H6_9PSED</name>
<gene>
    <name evidence="1" type="ORF">UCMB321_5573</name>
</gene>
<dbReference type="EMBL" id="JXDG01000074">
    <property type="protein sequence ID" value="KIH80669.1"/>
    <property type="molecule type" value="Genomic_DNA"/>
</dbReference>
<organism evidence="1 2">
    <name type="scientific">Pseudomonas batumici</name>
    <dbReference type="NCBI Taxonomy" id="226910"/>
    <lineage>
        <taxon>Bacteria</taxon>
        <taxon>Pseudomonadati</taxon>
        <taxon>Pseudomonadota</taxon>
        <taxon>Gammaproteobacteria</taxon>
        <taxon>Pseudomonadales</taxon>
        <taxon>Pseudomonadaceae</taxon>
        <taxon>Pseudomonas</taxon>
    </lineage>
</organism>
<protein>
    <submittedName>
        <fullName evidence="1">Uncharacterized protein</fullName>
    </submittedName>
</protein>
<sequence length="387" mass="41993">MDRRASLGPRPHLDFEQAMDGLRPWIIASAGIEPYQQLLALGGGQDRQLRQRQGRCLFQGLDQAFQGAEHIAAHPLRPGTGQGADVQGEVFAQIVHRQGQRIVGALFATEHFDAVPGRQVRAATRQVPIVQQCAEQRSRRRHAAATLRQGQRRMFVAEQGGKACVGGLDPFAHTQPAQRHPQRQGIDKHPQGAIGALAALQATEQDGAEHHFVLARDSTEHTGPGQVAKACGTDTQLPGLGPQAAAEAVVHGTAGLFDILAVALHILQAEGQGRLVDITEHLAEELLVLGLTHPQARLGHIVAVRDRDRQLHLAILHMRFDFRHQRPQGGGVVDQVMVLQQADPALIGRILPIVQAQHRRLADIQAGLGRVEAPAQLFGDIVGERVR</sequence>
<comment type="caution">
    <text evidence="1">The sequence shown here is derived from an EMBL/GenBank/DDBJ whole genome shotgun (WGS) entry which is preliminary data.</text>
</comment>
<reference evidence="1 2" key="1">
    <citation type="submission" date="2015-01" db="EMBL/GenBank/DDBJ databases">
        <title>Complete genome of Pseudomonas batumici UCM B-321 producer of the batumin antibiotic with strong antistaphilococcal and potential anticancer activity.</title>
        <authorList>
            <person name="Klochko V.V."/>
            <person name="Zelena L.B."/>
            <person name="Elena K.A."/>
            <person name="Reva O.N."/>
        </authorList>
    </citation>
    <scope>NUCLEOTIDE SEQUENCE [LARGE SCALE GENOMIC DNA]</scope>
    <source>
        <strain evidence="1 2">UCM B-321</strain>
    </source>
</reference>
<accession>A0A0C2E4H6</accession>
<dbReference type="AlphaFoldDB" id="A0A0C2E4H6"/>
<dbReference type="PATRIC" id="fig|226910.6.peg.5561"/>
<keyword evidence="2" id="KW-1185">Reference proteome</keyword>
<dbReference type="Proteomes" id="UP000031535">
    <property type="component" value="Unassembled WGS sequence"/>
</dbReference>
<evidence type="ECO:0000313" key="1">
    <source>
        <dbReference type="EMBL" id="KIH80669.1"/>
    </source>
</evidence>
<evidence type="ECO:0000313" key="2">
    <source>
        <dbReference type="Proteomes" id="UP000031535"/>
    </source>
</evidence>